<evidence type="ECO:0008006" key="4">
    <source>
        <dbReference type="Google" id="ProtNLM"/>
    </source>
</evidence>
<dbReference type="Proteomes" id="UP000004079">
    <property type="component" value="Unassembled WGS sequence"/>
</dbReference>
<dbReference type="Pfam" id="PF11888">
    <property type="entry name" value="DUF3408"/>
    <property type="match status" value="1"/>
</dbReference>
<sequence length="159" mass="18690">MPVLKQIIECITIKTKNMTEKKTGTIDSIAIRELISQGIPMKQKESEMKRSLSEEQCVESKRPNDEPISKDFSKVPRRERRKADEGDYESLFICRNTLKNRKTIYIAKELQDTLAEIVMSMRNRDVTIGIYVENIILHHLETYKDEINRLAEMKFRKLL</sequence>
<gene>
    <name evidence="2" type="ORF">HMPREF0971_00389</name>
</gene>
<accession>D1QN53</accession>
<protein>
    <recommendedName>
        <fullName evidence="4">Conjugative transposon protein TraB</fullName>
    </recommendedName>
</protein>
<evidence type="ECO:0000256" key="1">
    <source>
        <dbReference type="SAM" id="MobiDB-lite"/>
    </source>
</evidence>
<evidence type="ECO:0000313" key="3">
    <source>
        <dbReference type="Proteomes" id="UP000004079"/>
    </source>
</evidence>
<feature type="region of interest" description="Disordered" evidence="1">
    <location>
        <begin position="42"/>
        <end position="84"/>
    </location>
</feature>
<organism evidence="2 3">
    <name type="scientific">Segatella oris F0302</name>
    <dbReference type="NCBI Taxonomy" id="649760"/>
    <lineage>
        <taxon>Bacteria</taxon>
        <taxon>Pseudomonadati</taxon>
        <taxon>Bacteroidota</taxon>
        <taxon>Bacteroidia</taxon>
        <taxon>Bacteroidales</taxon>
        <taxon>Prevotellaceae</taxon>
        <taxon>Segatella</taxon>
    </lineage>
</organism>
<dbReference type="HOGENOM" id="CLU_109344_1_1_10"/>
<dbReference type="InterPro" id="IPR021823">
    <property type="entry name" value="DUF3408"/>
</dbReference>
<evidence type="ECO:0000313" key="2">
    <source>
        <dbReference type="EMBL" id="EFB33110.1"/>
    </source>
</evidence>
<name>D1QN53_9BACT</name>
<dbReference type="EMBL" id="ACUZ02000004">
    <property type="protein sequence ID" value="EFB33110.1"/>
    <property type="molecule type" value="Genomic_DNA"/>
</dbReference>
<dbReference type="STRING" id="649760.HMPREF0971_00389"/>
<comment type="caution">
    <text evidence="2">The sequence shown here is derived from an EMBL/GenBank/DDBJ whole genome shotgun (WGS) entry which is preliminary data.</text>
</comment>
<proteinExistence type="predicted"/>
<dbReference type="AlphaFoldDB" id="D1QN53"/>
<reference evidence="2 3" key="1">
    <citation type="submission" date="2009-11" db="EMBL/GenBank/DDBJ databases">
        <authorList>
            <person name="Weinstock G."/>
            <person name="Sodergren E."/>
            <person name="Clifton S."/>
            <person name="Fulton L."/>
            <person name="Fulton B."/>
            <person name="Courtney L."/>
            <person name="Fronick C."/>
            <person name="Harrison M."/>
            <person name="Strong C."/>
            <person name="Farmer C."/>
            <person name="Delahaunty K."/>
            <person name="Markovic C."/>
            <person name="Hall O."/>
            <person name="Minx P."/>
            <person name="Tomlinson C."/>
            <person name="Mitreva M."/>
            <person name="Nelson J."/>
            <person name="Hou S."/>
            <person name="Wollam A."/>
            <person name="Pepin K.H."/>
            <person name="Johnson M."/>
            <person name="Bhonagiri V."/>
            <person name="Nash W.E."/>
            <person name="Warren W."/>
            <person name="Chinwalla A."/>
            <person name="Mardis E.R."/>
            <person name="Wilson R.K."/>
        </authorList>
    </citation>
    <scope>NUCLEOTIDE SEQUENCE [LARGE SCALE GENOMIC DNA]</scope>
    <source>
        <strain evidence="2 3">F0302</strain>
    </source>
</reference>